<evidence type="ECO:0000256" key="1">
    <source>
        <dbReference type="ARBA" id="ARBA00009995"/>
    </source>
</evidence>
<dbReference type="CDD" id="cd03784">
    <property type="entry name" value="GT1_Gtf-like"/>
    <property type="match status" value="1"/>
</dbReference>
<dbReference type="AlphaFoldDB" id="A0ABD1MVS4"/>
<protein>
    <recommendedName>
        <fullName evidence="5">Glycosyltransferase</fullName>
        <ecNumber evidence="5">2.4.1.-</ecNumber>
    </recommendedName>
</protein>
<keyword evidence="3 4" id="KW-0808">Transferase</keyword>
<dbReference type="PANTHER" id="PTHR48047">
    <property type="entry name" value="GLYCOSYLTRANSFERASE"/>
    <property type="match status" value="1"/>
</dbReference>
<gene>
    <name evidence="6" type="ORF">Fmac_013571</name>
</gene>
<dbReference type="Pfam" id="PF00201">
    <property type="entry name" value="UDPGT"/>
    <property type="match status" value="1"/>
</dbReference>
<reference evidence="6 7" key="1">
    <citation type="submission" date="2024-08" db="EMBL/GenBank/DDBJ databases">
        <title>Insights into the chromosomal genome structure of Flemingia macrophylla.</title>
        <authorList>
            <person name="Ding Y."/>
            <person name="Zhao Y."/>
            <person name="Bi W."/>
            <person name="Wu M."/>
            <person name="Zhao G."/>
            <person name="Gong Y."/>
            <person name="Li W."/>
            <person name="Zhang P."/>
        </authorList>
    </citation>
    <scope>NUCLEOTIDE SEQUENCE [LARGE SCALE GENOMIC DNA]</scope>
    <source>
        <strain evidence="6">DYQJB</strain>
        <tissue evidence="6">Leaf</tissue>
    </source>
</reference>
<dbReference type="EC" id="2.4.1.-" evidence="5"/>
<comment type="similarity">
    <text evidence="1 4">Belongs to the UDP-glycosyltransferase family.</text>
</comment>
<accession>A0ABD1MVS4</accession>
<dbReference type="GO" id="GO:0035251">
    <property type="term" value="F:UDP-glucosyltransferase activity"/>
    <property type="evidence" value="ECO:0007669"/>
    <property type="project" value="UniProtKB-ARBA"/>
</dbReference>
<dbReference type="Proteomes" id="UP001603857">
    <property type="component" value="Unassembled WGS sequence"/>
</dbReference>
<dbReference type="InterPro" id="IPR035595">
    <property type="entry name" value="UDP_glycos_trans_CS"/>
</dbReference>
<dbReference type="EMBL" id="JBGMDY010000004">
    <property type="protein sequence ID" value="KAL2339125.1"/>
    <property type="molecule type" value="Genomic_DNA"/>
</dbReference>
<evidence type="ECO:0000256" key="5">
    <source>
        <dbReference type="RuleBase" id="RU362057"/>
    </source>
</evidence>
<evidence type="ECO:0000313" key="6">
    <source>
        <dbReference type="EMBL" id="KAL2339125.1"/>
    </source>
</evidence>
<keyword evidence="2 4" id="KW-0328">Glycosyltransferase</keyword>
<comment type="caution">
    <text evidence="6">The sequence shown here is derived from an EMBL/GenBank/DDBJ whole genome shotgun (WGS) entry which is preliminary data.</text>
</comment>
<evidence type="ECO:0000313" key="7">
    <source>
        <dbReference type="Proteomes" id="UP001603857"/>
    </source>
</evidence>
<proteinExistence type="inferred from homology"/>
<evidence type="ECO:0000256" key="4">
    <source>
        <dbReference type="RuleBase" id="RU003718"/>
    </source>
</evidence>
<evidence type="ECO:0000256" key="2">
    <source>
        <dbReference type="ARBA" id="ARBA00022676"/>
    </source>
</evidence>
<evidence type="ECO:0000256" key="3">
    <source>
        <dbReference type="ARBA" id="ARBA00022679"/>
    </source>
</evidence>
<name>A0ABD1MVS4_9FABA</name>
<keyword evidence="7" id="KW-1185">Reference proteome</keyword>
<dbReference type="PROSITE" id="PS00375">
    <property type="entry name" value="UDPGT"/>
    <property type="match status" value="1"/>
</dbReference>
<dbReference type="FunFam" id="3.40.50.2000:FF:000047">
    <property type="entry name" value="Glycosyltransferase"/>
    <property type="match status" value="1"/>
</dbReference>
<sequence length="468" mass="52001">MEEAEPLTLHFIHFLAAGHMIPLCDIATLFASRGHNVTIITTPSNAQILRMSVPYHPSSTSTPSIFLREAGLTDGIESLSSVVDAENLAKVFQATAMLQAPIEQYVEEHPPNCIVADFLFPWVDELANRLGIPRLAFNGFSLFATCAVISPHEASDDNNSLLLPTLPQPITINAIPPEELTEFLNIKLQTALKSHGLIVNSFAELDGHEYIRHYEKTTSHKAWHLGPASLICRSPQQKADRGQTSVVSMHHCLTWLDSKPLHSVVYVCFGSLCHFPDNQLYEIACGIEASGHDFIWVVPEKKGKEKETQWLPNAFEERNEKKGMIIKGWAPQLLILNHRAVGAFVTHCGWNSTVEAVSAGIPMVTWPVHGEQFYNEKLISEVRGLGVEVGATEWSTIGFGERHKLVSRDAVENAVRRLMDGGDEAREIRRRAHEFGEKAREAVEEGGSSHNNLTALIHDLTRLRDAKL</sequence>
<dbReference type="InterPro" id="IPR002213">
    <property type="entry name" value="UDP_glucos_trans"/>
</dbReference>
<dbReference type="SUPFAM" id="SSF53756">
    <property type="entry name" value="UDP-Glycosyltransferase/glycogen phosphorylase"/>
    <property type="match status" value="1"/>
</dbReference>
<organism evidence="6 7">
    <name type="scientific">Flemingia macrophylla</name>
    <dbReference type="NCBI Taxonomy" id="520843"/>
    <lineage>
        <taxon>Eukaryota</taxon>
        <taxon>Viridiplantae</taxon>
        <taxon>Streptophyta</taxon>
        <taxon>Embryophyta</taxon>
        <taxon>Tracheophyta</taxon>
        <taxon>Spermatophyta</taxon>
        <taxon>Magnoliopsida</taxon>
        <taxon>eudicotyledons</taxon>
        <taxon>Gunneridae</taxon>
        <taxon>Pentapetalae</taxon>
        <taxon>rosids</taxon>
        <taxon>fabids</taxon>
        <taxon>Fabales</taxon>
        <taxon>Fabaceae</taxon>
        <taxon>Papilionoideae</taxon>
        <taxon>50 kb inversion clade</taxon>
        <taxon>NPAAA clade</taxon>
        <taxon>indigoferoid/millettioid clade</taxon>
        <taxon>Phaseoleae</taxon>
        <taxon>Flemingia</taxon>
    </lineage>
</organism>
<dbReference type="PANTHER" id="PTHR48047:SF45">
    <property type="entry name" value="SCOPOLETIN GLUCOSYLTRANSFERASE-LIKE"/>
    <property type="match status" value="1"/>
</dbReference>
<dbReference type="Gene3D" id="3.40.50.2000">
    <property type="entry name" value="Glycogen Phosphorylase B"/>
    <property type="match status" value="2"/>
</dbReference>